<comment type="caution">
    <text evidence="1">The sequence shown here is derived from an EMBL/GenBank/DDBJ whole genome shotgun (WGS) entry which is preliminary data.</text>
</comment>
<accession>A0ABQ6AXL9</accession>
<keyword evidence="2" id="KW-1185">Reference proteome</keyword>
<proteinExistence type="predicted"/>
<protein>
    <submittedName>
        <fullName evidence="1">Uncharacterized protein</fullName>
    </submittedName>
</protein>
<dbReference type="EMBL" id="BSOW01000007">
    <property type="protein sequence ID" value="GLR85819.1"/>
    <property type="molecule type" value="Genomic_DNA"/>
</dbReference>
<name>A0ABQ6AXL9_9BRAD</name>
<evidence type="ECO:0000313" key="2">
    <source>
        <dbReference type="Proteomes" id="UP001156905"/>
    </source>
</evidence>
<dbReference type="Proteomes" id="UP001156905">
    <property type="component" value="Unassembled WGS sequence"/>
</dbReference>
<gene>
    <name evidence="1" type="ORF">GCM10007857_25300</name>
</gene>
<reference evidence="2" key="1">
    <citation type="journal article" date="2019" name="Int. J. Syst. Evol. Microbiol.">
        <title>The Global Catalogue of Microorganisms (GCM) 10K type strain sequencing project: providing services to taxonomists for standard genome sequencing and annotation.</title>
        <authorList>
            <consortium name="The Broad Institute Genomics Platform"/>
            <consortium name="The Broad Institute Genome Sequencing Center for Infectious Disease"/>
            <person name="Wu L."/>
            <person name="Ma J."/>
        </authorList>
    </citation>
    <scope>NUCLEOTIDE SEQUENCE [LARGE SCALE GENOMIC DNA]</scope>
    <source>
        <strain evidence="2">NBRC 102520</strain>
    </source>
</reference>
<evidence type="ECO:0000313" key="1">
    <source>
        <dbReference type="EMBL" id="GLR85819.1"/>
    </source>
</evidence>
<organism evidence="1 2">
    <name type="scientific">Bradyrhizobium iriomotense</name>
    <dbReference type="NCBI Taxonomy" id="441950"/>
    <lineage>
        <taxon>Bacteria</taxon>
        <taxon>Pseudomonadati</taxon>
        <taxon>Pseudomonadota</taxon>
        <taxon>Alphaproteobacteria</taxon>
        <taxon>Hyphomicrobiales</taxon>
        <taxon>Nitrobacteraceae</taxon>
        <taxon>Bradyrhizobium</taxon>
    </lineage>
</organism>
<sequence length="70" mass="7917">MRLSEAARDAVLVPREAGGLSHGLRAALAVRMCRHVGDAPLTAHYESWANRLMHTLGEPLAWFRDRHCRR</sequence>